<dbReference type="Gene3D" id="2.40.70.10">
    <property type="entry name" value="Acid Proteases"/>
    <property type="match status" value="1"/>
</dbReference>
<evidence type="ECO:0000313" key="1">
    <source>
        <dbReference type="EMBL" id="GAA47695.1"/>
    </source>
</evidence>
<gene>
    <name evidence="1" type="ORF">CLF_100687</name>
</gene>
<dbReference type="InterPro" id="IPR021109">
    <property type="entry name" value="Peptidase_aspartic_dom_sf"/>
</dbReference>
<dbReference type="SUPFAM" id="SSF50630">
    <property type="entry name" value="Acid proteases"/>
    <property type="match status" value="1"/>
</dbReference>
<accession>G7Y409</accession>
<keyword evidence="2" id="KW-1185">Reference proteome</keyword>
<evidence type="ECO:0000313" key="2">
    <source>
        <dbReference type="Proteomes" id="UP000008909"/>
    </source>
</evidence>
<proteinExistence type="predicted"/>
<dbReference type="Proteomes" id="UP000008909">
    <property type="component" value="Unassembled WGS sequence"/>
</dbReference>
<reference key="2">
    <citation type="submission" date="2011-10" db="EMBL/GenBank/DDBJ databases">
        <title>The genome and transcriptome sequence of Clonorchis sinensis provide insights into the carcinogenic liver fluke.</title>
        <authorList>
            <person name="Wang X."/>
            <person name="Huang Y."/>
            <person name="Chen W."/>
            <person name="Liu H."/>
            <person name="Guo L."/>
            <person name="Chen Y."/>
            <person name="Luo F."/>
            <person name="Zhou W."/>
            <person name="Sun J."/>
            <person name="Mao Q."/>
            <person name="Liang P."/>
            <person name="Zhou C."/>
            <person name="Tian Y."/>
            <person name="Men J."/>
            <person name="Lv X."/>
            <person name="Huang L."/>
            <person name="Zhou J."/>
            <person name="Hu Y."/>
            <person name="Li R."/>
            <person name="Zhang F."/>
            <person name="Lei H."/>
            <person name="Li X."/>
            <person name="Hu X."/>
            <person name="Liang C."/>
            <person name="Xu J."/>
            <person name="Wu Z."/>
            <person name="Yu X."/>
        </authorList>
    </citation>
    <scope>NUCLEOTIDE SEQUENCE</scope>
    <source>
        <strain>Henan</strain>
    </source>
</reference>
<sequence>MPTPCWFCVEWHYSRHCPYRNHRCSKCSRKGHKEECCRGKFRRSCKHRPDKRTQAGAMTATFRMKSPGRRKFVTVCINATPVTLQLDAGSDLTEFKTNLGCNWKATSGTQCIVRNAPGGSLKLTGNLDSSVTLKGIQLSGTSYLTNYTDLDLLGLDWINELQLLDQPLNAVCNETPADGCNTFTRTPHPDDFVVATVTAKPETRGNICDAAAIQLLASGTSNLLNSVDFGESCQQLAMFYLQAEPFSLQSQLHADRSTAMWKVKKRRAAEGMPQQSHRD</sequence>
<dbReference type="EMBL" id="DF142849">
    <property type="protein sequence ID" value="GAA47695.1"/>
    <property type="molecule type" value="Genomic_DNA"/>
</dbReference>
<reference evidence="1" key="1">
    <citation type="journal article" date="2011" name="Genome Biol.">
        <title>The draft genome of the carcinogenic human liver fluke Clonorchis sinensis.</title>
        <authorList>
            <person name="Wang X."/>
            <person name="Chen W."/>
            <person name="Huang Y."/>
            <person name="Sun J."/>
            <person name="Men J."/>
            <person name="Liu H."/>
            <person name="Luo F."/>
            <person name="Guo L."/>
            <person name="Lv X."/>
            <person name="Deng C."/>
            <person name="Zhou C."/>
            <person name="Fan Y."/>
            <person name="Li X."/>
            <person name="Huang L."/>
            <person name="Hu Y."/>
            <person name="Liang C."/>
            <person name="Hu X."/>
            <person name="Xu J."/>
            <person name="Yu X."/>
        </authorList>
    </citation>
    <scope>NUCLEOTIDE SEQUENCE [LARGE SCALE GENOMIC DNA]</scope>
    <source>
        <strain evidence="1">Henan</strain>
    </source>
</reference>
<name>G7Y409_CLOSI</name>
<evidence type="ECO:0008006" key="3">
    <source>
        <dbReference type="Google" id="ProtNLM"/>
    </source>
</evidence>
<dbReference type="AlphaFoldDB" id="G7Y409"/>
<protein>
    <recommendedName>
        <fullName evidence="3">Peptidase A2 domain-containing protein</fullName>
    </recommendedName>
</protein>
<organism evidence="1 2">
    <name type="scientific">Clonorchis sinensis</name>
    <name type="common">Chinese liver fluke</name>
    <dbReference type="NCBI Taxonomy" id="79923"/>
    <lineage>
        <taxon>Eukaryota</taxon>
        <taxon>Metazoa</taxon>
        <taxon>Spiralia</taxon>
        <taxon>Lophotrochozoa</taxon>
        <taxon>Platyhelminthes</taxon>
        <taxon>Trematoda</taxon>
        <taxon>Digenea</taxon>
        <taxon>Opisthorchiida</taxon>
        <taxon>Opisthorchiata</taxon>
        <taxon>Opisthorchiidae</taxon>
        <taxon>Clonorchis</taxon>
    </lineage>
</organism>